<keyword evidence="4" id="KW-0479">Metal-binding</keyword>
<dbReference type="Pfam" id="PF08240">
    <property type="entry name" value="ADH_N"/>
    <property type="match status" value="1"/>
</dbReference>
<evidence type="ECO:0000256" key="2">
    <source>
        <dbReference type="ARBA" id="ARBA00008072"/>
    </source>
</evidence>
<evidence type="ECO:0000259" key="9">
    <source>
        <dbReference type="Pfam" id="PF00107"/>
    </source>
</evidence>
<reference evidence="11 12" key="2">
    <citation type="submission" date="2019-01" db="EMBL/GenBank/DDBJ databases">
        <title>The decoding of complex shrimp genome reveals the adaptation for benthos swimmer, frequently molting mechanism and breeding impact on genome.</title>
        <authorList>
            <person name="Sun Y."/>
            <person name="Gao Y."/>
            <person name="Yu Y."/>
        </authorList>
    </citation>
    <scope>NUCLEOTIDE SEQUENCE [LARGE SCALE GENOMIC DNA]</scope>
    <source>
        <tissue evidence="11">Muscle</tissue>
    </source>
</reference>
<dbReference type="InterPro" id="IPR013149">
    <property type="entry name" value="ADH-like_C"/>
</dbReference>
<dbReference type="GO" id="GO:0005737">
    <property type="term" value="C:cytoplasm"/>
    <property type="evidence" value="ECO:0007669"/>
    <property type="project" value="TreeGrafter"/>
</dbReference>
<evidence type="ECO:0000256" key="4">
    <source>
        <dbReference type="ARBA" id="ARBA00022723"/>
    </source>
</evidence>
<dbReference type="Gene3D" id="3.40.50.720">
    <property type="entry name" value="NAD(P)-binding Rossmann-like Domain"/>
    <property type="match status" value="1"/>
</dbReference>
<evidence type="ECO:0000259" key="10">
    <source>
        <dbReference type="Pfam" id="PF08240"/>
    </source>
</evidence>
<organism evidence="11 12">
    <name type="scientific">Penaeus vannamei</name>
    <name type="common">Whiteleg shrimp</name>
    <name type="synonym">Litopenaeus vannamei</name>
    <dbReference type="NCBI Taxonomy" id="6689"/>
    <lineage>
        <taxon>Eukaryota</taxon>
        <taxon>Metazoa</taxon>
        <taxon>Ecdysozoa</taxon>
        <taxon>Arthropoda</taxon>
        <taxon>Crustacea</taxon>
        <taxon>Multicrustacea</taxon>
        <taxon>Malacostraca</taxon>
        <taxon>Eumalacostraca</taxon>
        <taxon>Eucarida</taxon>
        <taxon>Decapoda</taxon>
        <taxon>Dendrobranchiata</taxon>
        <taxon>Penaeoidea</taxon>
        <taxon>Penaeidae</taxon>
        <taxon>Penaeus</taxon>
    </lineage>
</organism>
<keyword evidence="12" id="KW-1185">Reference proteome</keyword>
<feature type="domain" description="Alcohol dehydrogenase-like C-terminal" evidence="9">
    <location>
        <begin position="317"/>
        <end position="420"/>
    </location>
</feature>
<keyword evidence="7" id="KW-0520">NAD</keyword>
<evidence type="ECO:0000313" key="11">
    <source>
        <dbReference type="EMBL" id="ROT84171.1"/>
    </source>
</evidence>
<dbReference type="EC" id="1.1.1.1" evidence="3"/>
<evidence type="ECO:0000256" key="1">
    <source>
        <dbReference type="ARBA" id="ARBA00001947"/>
    </source>
</evidence>
<dbReference type="InterPro" id="IPR011032">
    <property type="entry name" value="GroES-like_sf"/>
</dbReference>
<reference evidence="11 12" key="1">
    <citation type="submission" date="2018-04" db="EMBL/GenBank/DDBJ databases">
        <authorList>
            <person name="Zhang X."/>
            <person name="Yuan J."/>
            <person name="Li F."/>
            <person name="Xiang J."/>
        </authorList>
    </citation>
    <scope>NUCLEOTIDE SEQUENCE [LARGE SCALE GENOMIC DNA]</scope>
    <source>
        <tissue evidence="11">Muscle</tissue>
    </source>
</reference>
<dbReference type="InterPro" id="IPR013154">
    <property type="entry name" value="ADH-like_N"/>
</dbReference>
<feature type="non-terminal residue" evidence="11">
    <location>
        <position position="421"/>
    </location>
</feature>
<dbReference type="SUPFAM" id="SSF50129">
    <property type="entry name" value="GroES-like"/>
    <property type="match status" value="1"/>
</dbReference>
<dbReference type="InterPro" id="IPR036291">
    <property type="entry name" value="NAD(P)-bd_dom_sf"/>
</dbReference>
<comment type="cofactor">
    <cofactor evidence="1">
        <name>Zn(2+)</name>
        <dbReference type="ChEBI" id="CHEBI:29105"/>
    </cofactor>
</comment>
<proteinExistence type="inferred from homology"/>
<comment type="similarity">
    <text evidence="2">Belongs to the zinc-containing alcohol dehydrogenase family.</text>
</comment>
<dbReference type="OrthoDB" id="3941538at2759"/>
<feature type="region of interest" description="Disordered" evidence="8">
    <location>
        <begin position="1"/>
        <end position="66"/>
    </location>
</feature>
<evidence type="ECO:0000256" key="5">
    <source>
        <dbReference type="ARBA" id="ARBA00022833"/>
    </source>
</evidence>
<dbReference type="Proteomes" id="UP000283509">
    <property type="component" value="Unassembled WGS sequence"/>
</dbReference>
<dbReference type="GO" id="GO:0004022">
    <property type="term" value="F:alcohol dehydrogenase (NAD+) activity"/>
    <property type="evidence" value="ECO:0007669"/>
    <property type="project" value="UniProtKB-EC"/>
</dbReference>
<dbReference type="SUPFAM" id="SSF51735">
    <property type="entry name" value="NAD(P)-binding Rossmann-fold domains"/>
    <property type="match status" value="1"/>
</dbReference>
<sequence>MTCQSGLLEVLGASDGKLWKPRRSPPRMPADGGESSPPVFLSAVRTDNDDGESAADETPAKGREFSFLWQTQVNTAASVSVRSRPQTDPLSSHSLQEGQTPPPLPPSASRTPPAMTSGAISPSILEKAGLARSLVFLGQKRSPSYVTETTKLPSDLADGEVLVRVELATICGSDLHTLKGLRKPPYPCVLGHEGCGEVVATQREEVKVGERVTWGVCASCNSCFLCSLGLQNKCLSLLKCGQTLISAATLFGTYTTHVLCRPGTPIVSLPPVLTPKLAAPINCALATMVHALSKVPPTPKVGQLGAQVALIQGAGMLGMYGAALLKEAGFTKVFCVDVNRSRLGRVAEFGGIPVHPEHEEELVEADSVDVVMEVCGHKNVIPQGIRALRTGGTYMLVGLVHPDSNLDVTAYSIIQKCLTIV</sequence>
<dbReference type="Gene3D" id="3.90.180.10">
    <property type="entry name" value="Medium-chain alcohol dehydrogenases, catalytic domain"/>
    <property type="match status" value="1"/>
</dbReference>
<accession>A0A3R7MJ98</accession>
<dbReference type="PANTHER" id="PTHR42940:SF3">
    <property type="entry name" value="ALCOHOL DEHYDROGENASE 1-RELATED"/>
    <property type="match status" value="1"/>
</dbReference>
<dbReference type="AlphaFoldDB" id="A0A3R7MJ98"/>
<protein>
    <recommendedName>
        <fullName evidence="3">alcohol dehydrogenase</fullName>
        <ecNumber evidence="3">1.1.1.1</ecNumber>
    </recommendedName>
</protein>
<evidence type="ECO:0000256" key="7">
    <source>
        <dbReference type="ARBA" id="ARBA00023027"/>
    </source>
</evidence>
<dbReference type="Pfam" id="PF00107">
    <property type="entry name" value="ADH_zinc_N"/>
    <property type="match status" value="1"/>
</dbReference>
<keyword evidence="6" id="KW-0560">Oxidoreductase</keyword>
<feature type="region of interest" description="Disordered" evidence="8">
    <location>
        <begin position="78"/>
        <end position="119"/>
    </location>
</feature>
<feature type="domain" description="Alcohol dehydrogenase-like N-terminal" evidence="10">
    <location>
        <begin position="158"/>
        <end position="262"/>
    </location>
</feature>
<evidence type="ECO:0000256" key="6">
    <source>
        <dbReference type="ARBA" id="ARBA00023002"/>
    </source>
</evidence>
<gene>
    <name evidence="11" type="ORF">C7M84_022645</name>
</gene>
<evidence type="ECO:0000256" key="3">
    <source>
        <dbReference type="ARBA" id="ARBA00013190"/>
    </source>
</evidence>
<evidence type="ECO:0000313" key="12">
    <source>
        <dbReference type="Proteomes" id="UP000283509"/>
    </source>
</evidence>
<evidence type="ECO:0000256" key="8">
    <source>
        <dbReference type="SAM" id="MobiDB-lite"/>
    </source>
</evidence>
<dbReference type="PANTHER" id="PTHR42940">
    <property type="entry name" value="ALCOHOL DEHYDROGENASE 1-RELATED"/>
    <property type="match status" value="1"/>
</dbReference>
<dbReference type="STRING" id="6689.A0A3R7MJ98"/>
<keyword evidence="5" id="KW-0862">Zinc</keyword>
<dbReference type="GO" id="GO:0046872">
    <property type="term" value="F:metal ion binding"/>
    <property type="evidence" value="ECO:0007669"/>
    <property type="project" value="UniProtKB-KW"/>
</dbReference>
<dbReference type="EMBL" id="QCYY01000586">
    <property type="protein sequence ID" value="ROT84171.1"/>
    <property type="molecule type" value="Genomic_DNA"/>
</dbReference>
<name>A0A3R7MJ98_PENVA</name>
<feature type="compositionally biased region" description="Polar residues" evidence="8">
    <location>
        <begin position="78"/>
        <end position="99"/>
    </location>
</feature>
<comment type="caution">
    <text evidence="11">The sequence shown here is derived from an EMBL/GenBank/DDBJ whole genome shotgun (WGS) entry which is preliminary data.</text>
</comment>